<evidence type="ECO:0000256" key="1">
    <source>
        <dbReference type="SAM" id="MobiDB-lite"/>
    </source>
</evidence>
<dbReference type="AlphaFoldDB" id="A0A4R8RML7"/>
<proteinExistence type="predicted"/>
<evidence type="ECO:0000313" key="2">
    <source>
        <dbReference type="EMBL" id="TDZ61878.1"/>
    </source>
</evidence>
<evidence type="ECO:0000313" key="3">
    <source>
        <dbReference type="Proteomes" id="UP000295703"/>
    </source>
</evidence>
<organism evidence="2 3">
    <name type="scientific">Colletotrichum trifolii</name>
    <dbReference type="NCBI Taxonomy" id="5466"/>
    <lineage>
        <taxon>Eukaryota</taxon>
        <taxon>Fungi</taxon>
        <taxon>Dikarya</taxon>
        <taxon>Ascomycota</taxon>
        <taxon>Pezizomycotina</taxon>
        <taxon>Sordariomycetes</taxon>
        <taxon>Hypocreomycetidae</taxon>
        <taxon>Glomerellales</taxon>
        <taxon>Glomerellaceae</taxon>
        <taxon>Colletotrichum</taxon>
        <taxon>Colletotrichum orbiculare species complex</taxon>
    </lineage>
</organism>
<protein>
    <submittedName>
        <fullName evidence="2">Uncharacterized protein</fullName>
    </submittedName>
</protein>
<dbReference type="EMBL" id="RYZW01000027">
    <property type="protein sequence ID" value="TDZ61878.1"/>
    <property type="molecule type" value="Genomic_DNA"/>
</dbReference>
<reference evidence="2 3" key="1">
    <citation type="submission" date="2018-12" db="EMBL/GenBank/DDBJ databases">
        <title>Genome sequence and assembly of Colletotrichum trifolii.</title>
        <authorList>
            <person name="Gan P."/>
            <person name="Shirasu K."/>
        </authorList>
    </citation>
    <scope>NUCLEOTIDE SEQUENCE [LARGE SCALE GENOMIC DNA]</scope>
    <source>
        <strain evidence="2 3">543-2</strain>
    </source>
</reference>
<feature type="compositionally biased region" description="Low complexity" evidence="1">
    <location>
        <begin position="281"/>
        <end position="301"/>
    </location>
</feature>
<feature type="compositionally biased region" description="Polar residues" evidence="1">
    <location>
        <begin position="307"/>
        <end position="318"/>
    </location>
</feature>
<name>A0A4R8RML7_COLTR</name>
<dbReference type="Proteomes" id="UP000295703">
    <property type="component" value="Unassembled WGS sequence"/>
</dbReference>
<sequence>MADIFVLYYDRSTVNFTAGIFVENRIPKLEQYVSLLKCVWVMQRIRESPELHQLTTGFSHWPSYIQELENNLGSQCDRFRQDLVAPSLIGLTPEMLGFWPEREPAQLVDVVTRVALMEQVLDIPMQGSDANILRKLQLLRWMGADGKHFRISISGVEQGGTSRNARRQAEIIDFDITSVIVNPLYAVPSKSGAWDMILRKDERVARLAFRQLKDVVKFQQAVTGFKAFNNYIQYKTMVSFVVSGRGEPIVEDACIQLWIPKQLDGQLVTNNESLIEKTTSERSGSILSSTTSTTSRQSTVRGPWGTANPSKTSPAEKNPQTGALAMVTIDIDEETEVNPDRCNCRRSGRDGSSCRISAIEQSRGKAEMSVRRFESRDGDMDWNLAKLALGRRGDREHVAAAWKDVRRISIMFPTAEDRSKFGGTPNICQCNARTEAGLGQCLRNMHKGFFGLVKESGRQQLNEYHRARFGSQHDVVHGMRDDY</sequence>
<accession>A0A4R8RML7</accession>
<gene>
    <name evidence="2" type="ORF">CTRI78_v004028</name>
</gene>
<keyword evidence="3" id="KW-1185">Reference proteome</keyword>
<feature type="region of interest" description="Disordered" evidence="1">
    <location>
        <begin position="279"/>
        <end position="318"/>
    </location>
</feature>
<comment type="caution">
    <text evidence="2">The sequence shown here is derived from an EMBL/GenBank/DDBJ whole genome shotgun (WGS) entry which is preliminary data.</text>
</comment>